<dbReference type="GO" id="GO:0005886">
    <property type="term" value="C:plasma membrane"/>
    <property type="evidence" value="ECO:0007669"/>
    <property type="project" value="UniProtKB-SubCell"/>
</dbReference>
<dbReference type="PROSITE" id="PS00216">
    <property type="entry name" value="SUGAR_TRANSPORT_1"/>
    <property type="match status" value="1"/>
</dbReference>
<reference evidence="10 11" key="1">
    <citation type="journal article" date="2012" name="BMC Genomics">
        <title>The genome sequence of Propionibacterium acidipropionici provides insights into its biotechnological and industrial potential.</title>
        <authorList>
            <person name="Parizzi L.P."/>
            <person name="Grassi M.C."/>
            <person name="Llerena L.A."/>
            <person name="Carazzolle M.F."/>
            <person name="Queiroz V.L."/>
            <person name="Lunardi I."/>
            <person name="Zeidler A.F."/>
            <person name="Teixeira P.J."/>
            <person name="Mieczkowski P."/>
            <person name="Rincones J."/>
            <person name="Pereira G.A."/>
        </authorList>
    </citation>
    <scope>NUCLEOTIDE SEQUENCE [LARGE SCALE GENOMIC DNA]</scope>
    <source>
        <strain evidence="11">ATCC 4875 / DSM 20272 / JCM 6432 / NBRC 12425 / NCIMB 8070</strain>
    </source>
</reference>
<keyword evidence="4 8" id="KW-0812">Transmembrane</keyword>
<dbReference type="Proteomes" id="UP000000214">
    <property type="component" value="Chromosome"/>
</dbReference>
<dbReference type="InterPro" id="IPR003663">
    <property type="entry name" value="Sugar/inositol_transpt"/>
</dbReference>
<evidence type="ECO:0000313" key="11">
    <source>
        <dbReference type="Proteomes" id="UP000000214"/>
    </source>
</evidence>
<feature type="transmembrane region" description="Helical" evidence="8">
    <location>
        <begin position="409"/>
        <end position="434"/>
    </location>
</feature>
<evidence type="ECO:0000259" key="9">
    <source>
        <dbReference type="PROSITE" id="PS50850"/>
    </source>
</evidence>
<protein>
    <submittedName>
        <fullName evidence="10">MFS family major facilitator transporter</fullName>
    </submittedName>
</protein>
<dbReference type="InterPro" id="IPR036259">
    <property type="entry name" value="MFS_trans_sf"/>
</dbReference>
<evidence type="ECO:0000256" key="4">
    <source>
        <dbReference type="ARBA" id="ARBA00022692"/>
    </source>
</evidence>
<keyword evidence="6 8" id="KW-0472">Membrane</keyword>
<organism evidence="10 11">
    <name type="scientific">Acidipropionibacterium acidipropionici (strain ATCC 4875 / DSM 20272 / JCM 6432 / NBRC 12425 / NCIMB 8070 / 4)</name>
    <name type="common">Propionibacterium acidipropionici</name>
    <dbReference type="NCBI Taxonomy" id="1171373"/>
    <lineage>
        <taxon>Bacteria</taxon>
        <taxon>Bacillati</taxon>
        <taxon>Actinomycetota</taxon>
        <taxon>Actinomycetes</taxon>
        <taxon>Propionibacteriales</taxon>
        <taxon>Propionibacteriaceae</taxon>
        <taxon>Acidipropionibacterium</taxon>
    </lineage>
</organism>
<evidence type="ECO:0000256" key="3">
    <source>
        <dbReference type="ARBA" id="ARBA00022448"/>
    </source>
</evidence>
<dbReference type="SUPFAM" id="SSF103473">
    <property type="entry name" value="MFS general substrate transporter"/>
    <property type="match status" value="1"/>
</dbReference>
<dbReference type="eggNOG" id="COG0477">
    <property type="taxonomic scope" value="Bacteria"/>
</dbReference>
<feature type="transmembrane region" description="Helical" evidence="8">
    <location>
        <begin position="548"/>
        <end position="566"/>
    </location>
</feature>
<evidence type="ECO:0000256" key="8">
    <source>
        <dbReference type="SAM" id="Phobius"/>
    </source>
</evidence>
<proteinExistence type="inferred from homology"/>
<feature type="region of interest" description="Disordered" evidence="7">
    <location>
        <begin position="1"/>
        <end position="51"/>
    </location>
</feature>
<dbReference type="InterPro" id="IPR005828">
    <property type="entry name" value="MFS_sugar_transport-like"/>
</dbReference>
<dbReference type="PANTHER" id="PTHR48020">
    <property type="entry name" value="PROTON MYO-INOSITOL COTRANSPORTER"/>
    <property type="match status" value="1"/>
</dbReference>
<feature type="transmembrane region" description="Helical" evidence="8">
    <location>
        <begin position="189"/>
        <end position="206"/>
    </location>
</feature>
<feature type="transmembrane region" description="Helical" evidence="8">
    <location>
        <begin position="161"/>
        <end position="183"/>
    </location>
</feature>
<comment type="similarity">
    <text evidence="2">Belongs to the major facilitator superfamily. Sugar transporter (TC 2.A.1.1) family.</text>
</comment>
<keyword evidence="3" id="KW-0813">Transport</keyword>
<dbReference type="EMBL" id="CP003493">
    <property type="protein sequence ID" value="AFV91167.1"/>
    <property type="molecule type" value="Genomic_DNA"/>
</dbReference>
<dbReference type="PATRIC" id="fig|1171373.8.peg.3359"/>
<evidence type="ECO:0000256" key="5">
    <source>
        <dbReference type="ARBA" id="ARBA00022989"/>
    </source>
</evidence>
<dbReference type="PANTHER" id="PTHR48020:SF12">
    <property type="entry name" value="PROTON MYO-INOSITOL COTRANSPORTER"/>
    <property type="match status" value="1"/>
</dbReference>
<feature type="transmembrane region" description="Helical" evidence="8">
    <location>
        <begin position="218"/>
        <end position="240"/>
    </location>
</feature>
<dbReference type="GO" id="GO:0022857">
    <property type="term" value="F:transmembrane transporter activity"/>
    <property type="evidence" value="ECO:0007669"/>
    <property type="project" value="InterPro"/>
</dbReference>
<dbReference type="InterPro" id="IPR050814">
    <property type="entry name" value="Myo-inositol_Transporter"/>
</dbReference>
<evidence type="ECO:0000256" key="2">
    <source>
        <dbReference type="ARBA" id="ARBA00010992"/>
    </source>
</evidence>
<dbReference type="InterPro" id="IPR005829">
    <property type="entry name" value="Sugar_transporter_CS"/>
</dbReference>
<dbReference type="HOGENOM" id="CLU_001265_30_5_11"/>
<feature type="transmembrane region" description="Helical" evidence="8">
    <location>
        <begin position="446"/>
        <end position="464"/>
    </location>
</feature>
<feature type="transmembrane region" description="Helical" evidence="8">
    <location>
        <begin position="86"/>
        <end position="111"/>
    </location>
</feature>
<dbReference type="STRING" id="1171373.PACID_34110"/>
<dbReference type="PRINTS" id="PR00171">
    <property type="entry name" value="SUGRTRNSPORT"/>
</dbReference>
<feature type="compositionally biased region" description="Basic and acidic residues" evidence="7">
    <location>
        <begin position="22"/>
        <end position="51"/>
    </location>
</feature>
<accession>K7S9D0</accession>
<feature type="domain" description="Major facilitator superfamily (MFS) profile" evidence="9">
    <location>
        <begin position="89"/>
        <end position="573"/>
    </location>
</feature>
<dbReference type="PROSITE" id="PS50850">
    <property type="entry name" value="MFS"/>
    <property type="match status" value="1"/>
</dbReference>
<evidence type="ECO:0000256" key="6">
    <source>
        <dbReference type="ARBA" id="ARBA00023136"/>
    </source>
</evidence>
<dbReference type="AlphaFoldDB" id="K7S9D0"/>
<evidence type="ECO:0000313" key="10">
    <source>
        <dbReference type="EMBL" id="AFV91167.1"/>
    </source>
</evidence>
<feature type="transmembrane region" description="Helical" evidence="8">
    <location>
        <begin position="287"/>
        <end position="305"/>
    </location>
</feature>
<evidence type="ECO:0000256" key="7">
    <source>
        <dbReference type="SAM" id="MobiDB-lite"/>
    </source>
</evidence>
<evidence type="ECO:0000256" key="1">
    <source>
        <dbReference type="ARBA" id="ARBA00004651"/>
    </source>
</evidence>
<feature type="transmembrane region" description="Helical" evidence="8">
    <location>
        <begin position="476"/>
        <end position="496"/>
    </location>
</feature>
<sequence length="589" mass="63859">MLERSKIVLTEVTADEEPDPSQADRARSSEGDPAQRREVPLTGVRGHDEGVDHMSVTQNSVGADPTPEEMKELVARTKPSGKKRPLALLALVACFGSLLFGYDTGVIAGALPYMYLPHDGGGLHLNSVEEGMVGGLLAIGAAFGAIIGGRLSDRYGRRHNILMLAIIFIVGTVGCVVSPNVWVLYPFRFILGWAVGGASSTVPIYLSETAPKRIRGPLIAMDQFMIVTGQLLAYCMNAWLSAANGGPHVILKRAAGGHPAGEKIAWDDVANLANIGNLVASGNGDTWRYMLVLATIPAIALWIGMRMMPESSRWYAANGHYLEAIGALKRVRDDGGKDDVAQEIEEMVEVRRLEASQEKWTLTQAWNTKWTRKIIVIGCFLGFFDQLTGINTAMYYLPKILHAAGFSSANAIMLNVVTGIASCIGSAIGFLLVGKFMRRHVGIYQETGVSLSLFALAAVFGFGINKHMVNGEINAATIPTVLPWLVLVIVSIFVFIKQSGTVNWILVSEIFPARIRGVAQGLAVGALWIMNAVVTFAFPVMIANLGAAWTYLVFGCINVCALIFYIKVVPETKVYSLEQIEENLEKRFS</sequence>
<dbReference type="InterPro" id="IPR020846">
    <property type="entry name" value="MFS_dom"/>
</dbReference>
<comment type="subcellular location">
    <subcellularLocation>
        <location evidence="1">Cell membrane</location>
        <topology evidence="1">Multi-pass membrane protein</topology>
    </subcellularLocation>
</comment>
<name>K7S9D0_ACIA4</name>
<dbReference type="Gene3D" id="1.20.1250.20">
    <property type="entry name" value="MFS general substrate transporter like domains"/>
    <property type="match status" value="2"/>
</dbReference>
<feature type="transmembrane region" description="Helical" evidence="8">
    <location>
        <begin position="517"/>
        <end position="542"/>
    </location>
</feature>
<dbReference type="KEGG" id="pbo:PACID_34110"/>
<dbReference type="Pfam" id="PF00083">
    <property type="entry name" value="Sugar_tr"/>
    <property type="match status" value="2"/>
</dbReference>
<feature type="transmembrane region" description="Helical" evidence="8">
    <location>
        <begin position="131"/>
        <end position="149"/>
    </location>
</feature>
<keyword evidence="5 8" id="KW-1133">Transmembrane helix</keyword>
<feature type="transmembrane region" description="Helical" evidence="8">
    <location>
        <begin position="374"/>
        <end position="397"/>
    </location>
</feature>
<gene>
    <name evidence="10" type="ordered locus">PACID_34110</name>
</gene>